<accession>A0ABN1ES63</accession>
<protein>
    <recommendedName>
        <fullName evidence="1">Nitrile hydratase beta subunit domain-containing protein</fullName>
    </recommendedName>
</protein>
<gene>
    <name evidence="2" type="ORF">GCM10008942_22180</name>
</gene>
<dbReference type="RefSeq" id="WP_166934525.1">
    <property type="nucleotide sequence ID" value="NZ_BAAADD010000005.1"/>
</dbReference>
<evidence type="ECO:0000313" key="3">
    <source>
        <dbReference type="Proteomes" id="UP001499951"/>
    </source>
</evidence>
<evidence type="ECO:0000259" key="1">
    <source>
        <dbReference type="Pfam" id="PF02211"/>
    </source>
</evidence>
<name>A0ABN1ES63_9PROT</name>
<proteinExistence type="predicted"/>
<dbReference type="Proteomes" id="UP001499951">
    <property type="component" value="Unassembled WGS sequence"/>
</dbReference>
<evidence type="ECO:0000313" key="2">
    <source>
        <dbReference type="EMBL" id="GAA0573026.1"/>
    </source>
</evidence>
<dbReference type="SUPFAM" id="SSF50090">
    <property type="entry name" value="Electron transport accessory proteins"/>
    <property type="match status" value="1"/>
</dbReference>
<reference evidence="2 3" key="1">
    <citation type="journal article" date="2019" name="Int. J. Syst. Evol. Microbiol.">
        <title>The Global Catalogue of Microorganisms (GCM) 10K type strain sequencing project: providing services to taxonomists for standard genome sequencing and annotation.</title>
        <authorList>
            <consortium name="The Broad Institute Genomics Platform"/>
            <consortium name="The Broad Institute Genome Sequencing Center for Infectious Disease"/>
            <person name="Wu L."/>
            <person name="Ma J."/>
        </authorList>
    </citation>
    <scope>NUCLEOTIDE SEQUENCE [LARGE SCALE GENOMIC DNA]</scope>
    <source>
        <strain evidence="2 3">JCM 15089</strain>
    </source>
</reference>
<feature type="domain" description="Nitrile hydratase beta subunit" evidence="1">
    <location>
        <begin position="15"/>
        <end position="107"/>
    </location>
</feature>
<comment type="caution">
    <text evidence="2">The sequence shown here is derived from an EMBL/GenBank/DDBJ whole genome shotgun (WGS) entry which is preliminary data.</text>
</comment>
<dbReference type="Pfam" id="PF02211">
    <property type="entry name" value="NHase_beta_C"/>
    <property type="match status" value="1"/>
</dbReference>
<keyword evidence="3" id="KW-1185">Reference proteome</keyword>
<dbReference type="InterPro" id="IPR024690">
    <property type="entry name" value="CN_hydtase_beta_dom_C"/>
</dbReference>
<sequence>MARSVLDDIIPALNEVAAFALGDPVRVATRAPIGHYRVPVYLRGCRGKIVRVIEPVMIDNEEEGYGRNAGNKRHYYRVAFAMTELWPGYSGPVNDALEIEIFETWLERADV</sequence>
<dbReference type="EMBL" id="BAAADD010000005">
    <property type="protein sequence ID" value="GAA0573026.1"/>
    <property type="molecule type" value="Genomic_DNA"/>
</dbReference>
<dbReference type="InterPro" id="IPR008990">
    <property type="entry name" value="Elect_transpt_acc-like_dom_sf"/>
</dbReference>
<dbReference type="Gene3D" id="2.30.30.50">
    <property type="match status" value="1"/>
</dbReference>
<organism evidence="2 3">
    <name type="scientific">Rhizomicrobium electricum</name>
    <dbReference type="NCBI Taxonomy" id="480070"/>
    <lineage>
        <taxon>Bacteria</taxon>
        <taxon>Pseudomonadati</taxon>
        <taxon>Pseudomonadota</taxon>
        <taxon>Alphaproteobacteria</taxon>
        <taxon>Micropepsales</taxon>
        <taxon>Micropepsaceae</taxon>
        <taxon>Rhizomicrobium</taxon>
    </lineage>
</organism>